<dbReference type="Pfam" id="PF00690">
    <property type="entry name" value="Cation_ATPase_N"/>
    <property type="match status" value="1"/>
</dbReference>
<evidence type="ECO:0000256" key="10">
    <source>
        <dbReference type="ARBA" id="ARBA00022989"/>
    </source>
</evidence>
<keyword evidence="12" id="KW-0375">Hydrogen ion transport</keyword>
<feature type="domain" description="Cation-transporting P-type ATPase N-terminal" evidence="13">
    <location>
        <begin position="23"/>
        <end position="95"/>
    </location>
</feature>
<evidence type="ECO:0000313" key="14">
    <source>
        <dbReference type="EMBL" id="CAD9724142.1"/>
    </source>
</evidence>
<dbReference type="SMART" id="SM00831">
    <property type="entry name" value="Cation_ATPase_N"/>
    <property type="match status" value="1"/>
</dbReference>
<proteinExistence type="inferred from homology"/>
<dbReference type="EC" id="7.1.2.1" evidence="12"/>
<dbReference type="GO" id="GO:0046872">
    <property type="term" value="F:metal ion binding"/>
    <property type="evidence" value="ECO:0007669"/>
    <property type="project" value="UniProtKB-KW"/>
</dbReference>
<dbReference type="AlphaFoldDB" id="A0A7S2X3V8"/>
<dbReference type="InterPro" id="IPR036412">
    <property type="entry name" value="HAD-like_sf"/>
</dbReference>
<evidence type="ECO:0000256" key="5">
    <source>
        <dbReference type="ARBA" id="ARBA00022723"/>
    </source>
</evidence>
<evidence type="ECO:0000256" key="7">
    <source>
        <dbReference type="ARBA" id="ARBA00022840"/>
    </source>
</evidence>
<comment type="subcellular location">
    <subcellularLocation>
        <location evidence="12">Cell membrane</location>
        <topology evidence="12">Multi-pass membrane protein</topology>
    </subcellularLocation>
    <subcellularLocation>
        <location evidence="1">Membrane</location>
        <topology evidence="1">Multi-pass membrane protein</topology>
    </subcellularLocation>
</comment>
<dbReference type="SFLD" id="SFLDG00002">
    <property type="entry name" value="C1.7:_P-type_atpase_like"/>
    <property type="match status" value="1"/>
</dbReference>
<dbReference type="Gene3D" id="2.70.150.10">
    <property type="entry name" value="Calcium-transporting ATPase, cytoplasmic transduction domain A"/>
    <property type="match status" value="1"/>
</dbReference>
<keyword evidence="10 12" id="KW-1133">Transmembrane helix</keyword>
<evidence type="ECO:0000256" key="8">
    <source>
        <dbReference type="ARBA" id="ARBA00022842"/>
    </source>
</evidence>
<dbReference type="NCBIfam" id="TIGR01647">
    <property type="entry name" value="ATPase-IIIA_H"/>
    <property type="match status" value="1"/>
</dbReference>
<dbReference type="Gene3D" id="1.20.1110.10">
    <property type="entry name" value="Calcium-transporting ATPase, transmembrane domain"/>
    <property type="match status" value="1"/>
</dbReference>
<feature type="transmembrane region" description="Helical" evidence="12">
    <location>
        <begin position="296"/>
        <end position="323"/>
    </location>
</feature>
<dbReference type="NCBIfam" id="TIGR01494">
    <property type="entry name" value="ATPase_P-type"/>
    <property type="match status" value="2"/>
</dbReference>
<comment type="caution">
    <text evidence="12">Lacks conserved residue(s) required for the propagation of feature annotation.</text>
</comment>
<keyword evidence="4 12" id="KW-0812">Transmembrane</keyword>
<protein>
    <recommendedName>
        <fullName evidence="12">Plasma membrane ATPase</fullName>
        <ecNumber evidence="12">7.1.2.1</ecNumber>
    </recommendedName>
</protein>
<dbReference type="SUPFAM" id="SSF81660">
    <property type="entry name" value="Metal cation-transporting ATPase, ATP-binding domain N"/>
    <property type="match status" value="1"/>
</dbReference>
<dbReference type="SFLD" id="SFLDF00027">
    <property type="entry name" value="p-type_atpase"/>
    <property type="match status" value="1"/>
</dbReference>
<dbReference type="EMBL" id="HBHN01004074">
    <property type="protein sequence ID" value="CAD9724142.1"/>
    <property type="molecule type" value="Transcribed_RNA"/>
</dbReference>
<reference evidence="14" key="1">
    <citation type="submission" date="2021-01" db="EMBL/GenBank/DDBJ databases">
        <authorList>
            <person name="Corre E."/>
            <person name="Pelletier E."/>
            <person name="Niang G."/>
            <person name="Scheremetjew M."/>
            <person name="Finn R."/>
            <person name="Kale V."/>
            <person name="Holt S."/>
            <person name="Cochrane G."/>
            <person name="Meng A."/>
            <person name="Brown T."/>
            <person name="Cohen L."/>
        </authorList>
    </citation>
    <scope>NUCLEOTIDE SEQUENCE</scope>
    <source>
        <strain evidence="14">CCCM 845</strain>
    </source>
</reference>
<dbReference type="SUPFAM" id="SSF56784">
    <property type="entry name" value="HAD-like"/>
    <property type="match status" value="1"/>
</dbReference>
<dbReference type="GO" id="GO:0008553">
    <property type="term" value="F:P-type proton-exporting transporter activity"/>
    <property type="evidence" value="ECO:0007669"/>
    <property type="project" value="UniProtKB-UniRule"/>
</dbReference>
<keyword evidence="6 12" id="KW-0547">Nucleotide-binding</keyword>
<dbReference type="InterPro" id="IPR004014">
    <property type="entry name" value="ATPase_P-typ_cation-transptr_N"/>
</dbReference>
<dbReference type="Gene3D" id="3.40.1110.10">
    <property type="entry name" value="Calcium-transporting ATPase, cytoplasmic domain N"/>
    <property type="match status" value="1"/>
</dbReference>
<dbReference type="SUPFAM" id="SSF81665">
    <property type="entry name" value="Calcium ATPase, transmembrane domain M"/>
    <property type="match status" value="1"/>
</dbReference>
<dbReference type="PRINTS" id="PR00119">
    <property type="entry name" value="CATATPASE"/>
</dbReference>
<evidence type="ECO:0000256" key="11">
    <source>
        <dbReference type="ARBA" id="ARBA00023136"/>
    </source>
</evidence>
<gene>
    <name evidence="14" type="ORF">PMIC02512_LOCUS1223</name>
</gene>
<organism evidence="14">
    <name type="scientific">Prorocentrum micans</name>
    <name type="common">Red tide dinoflagellate</name>
    <dbReference type="NCBI Taxonomy" id="2945"/>
    <lineage>
        <taxon>Eukaryota</taxon>
        <taxon>Sar</taxon>
        <taxon>Alveolata</taxon>
        <taxon>Dinophyceae</taxon>
        <taxon>Prorocentrales</taxon>
        <taxon>Prorocentraceae</taxon>
        <taxon>Prorocentrum</taxon>
    </lineage>
</organism>
<dbReference type="InterPro" id="IPR001757">
    <property type="entry name" value="P_typ_ATPase"/>
</dbReference>
<dbReference type="SFLD" id="SFLDS00003">
    <property type="entry name" value="Haloacid_Dehalogenase"/>
    <property type="match status" value="1"/>
</dbReference>
<comment type="similarity">
    <text evidence="2 12">Belongs to the cation transport ATPase (P-type) (TC 3.A.3) family. Type IIIA subfamily.</text>
</comment>
<keyword evidence="12" id="KW-0406">Ion transport</keyword>
<dbReference type="GO" id="GO:0120029">
    <property type="term" value="P:proton export across plasma membrane"/>
    <property type="evidence" value="ECO:0007669"/>
    <property type="project" value="UniProtKB-UniRule"/>
</dbReference>
<dbReference type="PROSITE" id="PS00154">
    <property type="entry name" value="ATPASE_E1_E2"/>
    <property type="match status" value="1"/>
</dbReference>
<dbReference type="FunFam" id="3.40.1110.10:FF:000005">
    <property type="entry name" value="Plasma membrane ATPase"/>
    <property type="match status" value="1"/>
</dbReference>
<evidence type="ECO:0000256" key="9">
    <source>
        <dbReference type="ARBA" id="ARBA00022967"/>
    </source>
</evidence>
<evidence type="ECO:0000259" key="13">
    <source>
        <dbReference type="SMART" id="SM00831"/>
    </source>
</evidence>
<accession>A0A7S2X3V8</accession>
<dbReference type="PRINTS" id="PR00120">
    <property type="entry name" value="HATPASE"/>
</dbReference>
<dbReference type="InterPro" id="IPR006534">
    <property type="entry name" value="P-type_ATPase_IIIA"/>
</dbReference>
<dbReference type="InterPro" id="IPR008250">
    <property type="entry name" value="ATPase_P-typ_transduc_dom_A_sf"/>
</dbReference>
<dbReference type="InterPro" id="IPR059000">
    <property type="entry name" value="ATPase_P-type_domA"/>
</dbReference>
<dbReference type="FunFam" id="2.70.150.10:FF:000004">
    <property type="entry name" value="Plasma membrane ATPase"/>
    <property type="match status" value="1"/>
</dbReference>
<dbReference type="SUPFAM" id="SSF81653">
    <property type="entry name" value="Calcium ATPase, transduction domain A"/>
    <property type="match status" value="1"/>
</dbReference>
<dbReference type="CDD" id="cd02076">
    <property type="entry name" value="P-type_ATPase_H"/>
    <property type="match status" value="1"/>
</dbReference>
<dbReference type="FunFam" id="3.40.50.1000:FF:000211">
    <property type="entry name" value="Plasma membrane ATPase"/>
    <property type="match status" value="1"/>
</dbReference>
<evidence type="ECO:0000256" key="6">
    <source>
        <dbReference type="ARBA" id="ARBA00022741"/>
    </source>
</evidence>
<evidence type="ECO:0000256" key="12">
    <source>
        <dbReference type="RuleBase" id="RU362083"/>
    </source>
</evidence>
<dbReference type="InterPro" id="IPR023299">
    <property type="entry name" value="ATPase_P-typ_cyto_dom_N"/>
</dbReference>
<keyword evidence="11 12" id="KW-0472">Membrane</keyword>
<keyword evidence="12" id="KW-0813">Transport</keyword>
<evidence type="ECO:0000256" key="1">
    <source>
        <dbReference type="ARBA" id="ARBA00004141"/>
    </source>
</evidence>
<dbReference type="InterPro" id="IPR044492">
    <property type="entry name" value="P_typ_ATPase_HD_dom"/>
</dbReference>
<feature type="transmembrane region" description="Helical" evidence="12">
    <location>
        <begin position="820"/>
        <end position="841"/>
    </location>
</feature>
<keyword evidence="3" id="KW-0597">Phosphoprotein</keyword>
<evidence type="ECO:0000256" key="2">
    <source>
        <dbReference type="ARBA" id="ARBA00008804"/>
    </source>
</evidence>
<comment type="catalytic activity">
    <reaction evidence="12">
        <text>ATP + H2O + H(+)(in) = ADP + phosphate + 2 H(+)(out)</text>
        <dbReference type="Rhea" id="RHEA:20852"/>
        <dbReference type="ChEBI" id="CHEBI:15377"/>
        <dbReference type="ChEBI" id="CHEBI:15378"/>
        <dbReference type="ChEBI" id="CHEBI:30616"/>
        <dbReference type="ChEBI" id="CHEBI:43474"/>
        <dbReference type="ChEBI" id="CHEBI:456216"/>
        <dbReference type="EC" id="7.1.2.1"/>
    </reaction>
</comment>
<dbReference type="InterPro" id="IPR023298">
    <property type="entry name" value="ATPase_P-typ_TM_dom_sf"/>
</dbReference>
<dbReference type="Pfam" id="PF00702">
    <property type="entry name" value="Hydrolase"/>
    <property type="match status" value="1"/>
</dbReference>
<keyword evidence="7 12" id="KW-0067">ATP-binding</keyword>
<sequence>MADTKAKEVDTPAAADVDSDEFQIGEMSIEEALAHFNTSKDGLSSTEATARVAQYGLNALPEVEVNKCMKFLSFMWNPLSWVMEAAALVALCMDNGPTPWVTGYNPDGLSNPLPPDWYDFIGIVALLLVNSAIGYYEESQAGDAVAALMDQLSPECKCKRDGKWETIAAKELVPGDIVTIKLGDIIPADLKLLNGEDLKVDQSGLTGESLPVTKSEGAEVFSGSVVKRGEIDALVHATGVNTFFGKAANLVANTEEHGHLQEILRQIGNFCLAYICLWIVILVIVLAAAYNWYYRGIINLILVVLIGGIPIAMPTVLSVTLALGVNQLAKKDAIVTRITAIEEMAGMDILCSDKTGTLTLNQLTVDVPSTCGRFGASDIIKMAALSAKREGDPDAIDKCMAEAAESQGIDLNEFEETKFIPFNPTDKRTEARLVSKKDGSVVYASKGAPQVMIDIAYNADEIREEQDKIIDDFARRGLRAIGVSTKEGEDGKWEFMGLIPLLDPPRHDTKKTIEAAIRLGVSVKMITGDQVAIGKETALRLGMGMNFHNAAVVRSEFVDGIPIADIVEQADGFGEVFPEDKYAVVETLRAIKNGPFGGPHVVGMTGDGVNDAPALKVADVGIAVSDATDAARAAADMVLLTPGLHVIIDAIIGSRKVFQRMKNYATYACATTVRIVSTFSILACVWQISFPPFLVLIIAFLNDGTILTISSDRAQPSPTPDAWRLKEIFTMGSIIGAWLAISSIIMFIVIVGTTWFEETFNIPFEHGLVKVDSLCTFGQGKNQTEIVAPENVYDVNNDCLSAYQATYGYNTRGCMTHGVLYLQVSITGQMVIFSTRARLFFFQDRPSYYLMAAFVFAQLVATLLAVYVDFGIVATSKPIGWGWAAIVWVWSIVWYIPVDLVKIAASTMFHGNPWDAATSNQRMFNLAINGGASHMSARGSRAAPNSRAYAARVSRQRASHMKHR</sequence>
<feature type="transmembrane region" description="Helical" evidence="12">
    <location>
        <begin position="880"/>
        <end position="898"/>
    </location>
</feature>
<keyword evidence="8 12" id="KW-0460">Magnesium</keyword>
<dbReference type="InterPro" id="IPR018303">
    <property type="entry name" value="ATPase_P-typ_P_site"/>
</dbReference>
<evidence type="ECO:0000256" key="3">
    <source>
        <dbReference type="ARBA" id="ARBA00022553"/>
    </source>
</evidence>
<feature type="transmembrane region" description="Helical" evidence="12">
    <location>
        <begin position="848"/>
        <end position="868"/>
    </location>
</feature>
<dbReference type="InterPro" id="IPR023214">
    <property type="entry name" value="HAD_sf"/>
</dbReference>
<dbReference type="GO" id="GO:0005886">
    <property type="term" value="C:plasma membrane"/>
    <property type="evidence" value="ECO:0007669"/>
    <property type="project" value="UniProtKB-SubCell"/>
</dbReference>
<dbReference type="PANTHER" id="PTHR42861">
    <property type="entry name" value="CALCIUM-TRANSPORTING ATPASE"/>
    <property type="match status" value="1"/>
</dbReference>
<keyword evidence="5" id="KW-0479">Metal-binding</keyword>
<name>A0A7S2X3V8_PROMC</name>
<dbReference type="Gene3D" id="3.40.50.1000">
    <property type="entry name" value="HAD superfamily/HAD-like"/>
    <property type="match status" value="1"/>
</dbReference>
<evidence type="ECO:0000256" key="4">
    <source>
        <dbReference type="ARBA" id="ARBA00022692"/>
    </source>
</evidence>
<dbReference type="Pfam" id="PF00122">
    <property type="entry name" value="E1-E2_ATPase"/>
    <property type="match status" value="1"/>
</dbReference>
<feature type="transmembrane region" description="Helical" evidence="12">
    <location>
        <begin position="270"/>
        <end position="290"/>
    </location>
</feature>
<feature type="transmembrane region" description="Helical" evidence="12">
    <location>
        <begin position="732"/>
        <end position="756"/>
    </location>
</feature>
<dbReference type="GO" id="GO:0016887">
    <property type="term" value="F:ATP hydrolysis activity"/>
    <property type="evidence" value="ECO:0007669"/>
    <property type="project" value="InterPro"/>
</dbReference>
<keyword evidence="9 12" id="KW-1278">Translocase</keyword>
<dbReference type="GO" id="GO:0005524">
    <property type="term" value="F:ATP binding"/>
    <property type="evidence" value="ECO:0007669"/>
    <property type="project" value="UniProtKB-UniRule"/>
</dbReference>